<keyword evidence="3 11" id="KW-0686">Riboflavin biosynthesis</keyword>
<dbReference type="NCBIfam" id="NF001591">
    <property type="entry name" value="PRK00393.1"/>
    <property type="match status" value="1"/>
</dbReference>
<dbReference type="FunFam" id="3.40.50.10990:FF:000001">
    <property type="entry name" value="Riboflavin biosynthesis protein RibBA"/>
    <property type="match status" value="1"/>
</dbReference>
<feature type="binding site" evidence="11">
    <location>
        <position position="333"/>
    </location>
    <ligand>
        <name>GTP</name>
        <dbReference type="ChEBI" id="CHEBI:37565"/>
    </ligand>
</feature>
<dbReference type="InterPro" id="IPR036144">
    <property type="entry name" value="RibA-like_sf"/>
</dbReference>
<feature type="binding site" evidence="11">
    <location>
        <position position="254"/>
    </location>
    <ligand>
        <name>GTP</name>
        <dbReference type="ChEBI" id="CHEBI:37565"/>
    </ligand>
</feature>
<dbReference type="NCBIfam" id="TIGR00505">
    <property type="entry name" value="ribA"/>
    <property type="match status" value="1"/>
</dbReference>
<keyword evidence="6 11" id="KW-0378">Hydrolase</keyword>
<dbReference type="AlphaFoldDB" id="A0A1H8DEI1"/>
<evidence type="ECO:0000256" key="10">
    <source>
        <dbReference type="ARBA" id="ARBA00049295"/>
    </source>
</evidence>
<evidence type="ECO:0000256" key="6">
    <source>
        <dbReference type="ARBA" id="ARBA00022801"/>
    </source>
</evidence>
<dbReference type="SUPFAM" id="SSF142695">
    <property type="entry name" value="RibA-like"/>
    <property type="match status" value="1"/>
</dbReference>
<evidence type="ECO:0000256" key="3">
    <source>
        <dbReference type="ARBA" id="ARBA00022619"/>
    </source>
</evidence>
<protein>
    <recommendedName>
        <fullName evidence="11">GTP cyclohydrolase-2</fullName>
        <ecNumber evidence="11">3.5.4.25</ecNumber>
    </recommendedName>
    <alternativeName>
        <fullName evidence="11">GTP cyclohydrolase II</fullName>
    </alternativeName>
</protein>
<evidence type="ECO:0000256" key="9">
    <source>
        <dbReference type="ARBA" id="ARBA00043932"/>
    </source>
</evidence>
<dbReference type="GO" id="GO:0005829">
    <property type="term" value="C:cytosol"/>
    <property type="evidence" value="ECO:0007669"/>
    <property type="project" value="TreeGrafter"/>
</dbReference>
<dbReference type="Gene3D" id="3.40.50.10990">
    <property type="entry name" value="GTP cyclohydrolase II"/>
    <property type="match status" value="1"/>
</dbReference>
<evidence type="ECO:0000256" key="7">
    <source>
        <dbReference type="ARBA" id="ARBA00022833"/>
    </source>
</evidence>
<dbReference type="RefSeq" id="WP_330220631.1">
    <property type="nucleotide sequence ID" value="NZ_FOCM01000002.1"/>
</dbReference>
<feature type="binding site" evidence="11">
    <location>
        <begin position="233"/>
        <end position="237"/>
    </location>
    <ligand>
        <name>GTP</name>
        <dbReference type="ChEBI" id="CHEBI:37565"/>
    </ligand>
</feature>
<dbReference type="GO" id="GO:0003935">
    <property type="term" value="F:GTP cyclohydrolase II activity"/>
    <property type="evidence" value="ECO:0007669"/>
    <property type="project" value="UniProtKB-UniRule"/>
</dbReference>
<feature type="active site" description="Proton acceptor" evidence="11">
    <location>
        <position position="310"/>
    </location>
</feature>
<comment type="catalytic activity">
    <reaction evidence="10 11">
        <text>GTP + 4 H2O = 2,5-diamino-6-hydroxy-4-(5-phosphoribosylamino)-pyrimidine + formate + 2 phosphate + 3 H(+)</text>
        <dbReference type="Rhea" id="RHEA:23704"/>
        <dbReference type="ChEBI" id="CHEBI:15377"/>
        <dbReference type="ChEBI" id="CHEBI:15378"/>
        <dbReference type="ChEBI" id="CHEBI:15740"/>
        <dbReference type="ChEBI" id="CHEBI:37565"/>
        <dbReference type="ChEBI" id="CHEBI:43474"/>
        <dbReference type="ChEBI" id="CHEBI:58614"/>
        <dbReference type="EC" id="3.5.4.25"/>
    </reaction>
</comment>
<dbReference type="PANTHER" id="PTHR21327">
    <property type="entry name" value="GTP CYCLOHYDROLASE II-RELATED"/>
    <property type="match status" value="1"/>
</dbReference>
<keyword evidence="8 11" id="KW-0342">GTP-binding</keyword>
<keyword evidence="14" id="KW-1185">Reference proteome</keyword>
<evidence type="ECO:0000256" key="11">
    <source>
        <dbReference type="HAMAP-Rule" id="MF_00179"/>
    </source>
</evidence>
<dbReference type="InterPro" id="IPR000926">
    <property type="entry name" value="RibA"/>
</dbReference>
<accession>A0A1H8DEI1</accession>
<comment type="function">
    <text evidence="9 11">Catalyzes the conversion of GTP to 2,5-diamino-6-ribosylamino-4(3H)-pyrimidinone 5'-phosphate (DARP), formate and pyrophosphate.</text>
</comment>
<gene>
    <name evidence="11" type="primary">ribA</name>
    <name evidence="13" type="ORF">SAMN04488011_102308</name>
</gene>
<comment type="cofactor">
    <cofactor evidence="11">
        <name>Zn(2+)</name>
        <dbReference type="ChEBI" id="CHEBI:29105"/>
    </cofactor>
    <text evidence="11">Binds 1 zinc ion per subunit.</text>
</comment>
<organism evidence="13 14">
    <name type="scientific">Palleronia pelagia</name>
    <dbReference type="NCBI Taxonomy" id="387096"/>
    <lineage>
        <taxon>Bacteria</taxon>
        <taxon>Pseudomonadati</taxon>
        <taxon>Pseudomonadota</taxon>
        <taxon>Alphaproteobacteria</taxon>
        <taxon>Rhodobacterales</taxon>
        <taxon>Roseobacteraceae</taxon>
        <taxon>Palleronia</taxon>
    </lineage>
</organism>
<evidence type="ECO:0000256" key="5">
    <source>
        <dbReference type="ARBA" id="ARBA00022741"/>
    </source>
</evidence>
<evidence type="ECO:0000313" key="14">
    <source>
        <dbReference type="Proteomes" id="UP000199372"/>
    </source>
</evidence>
<dbReference type="InterPro" id="IPR032677">
    <property type="entry name" value="GTP_cyclohydro_II"/>
</dbReference>
<keyword evidence="4 11" id="KW-0479">Metal-binding</keyword>
<evidence type="ECO:0000256" key="2">
    <source>
        <dbReference type="ARBA" id="ARBA00005520"/>
    </source>
</evidence>
<feature type="active site" description="Nucleophile" evidence="11">
    <location>
        <position position="312"/>
    </location>
</feature>
<keyword evidence="5 11" id="KW-0547">Nucleotide-binding</keyword>
<comment type="pathway">
    <text evidence="1 11">Cofactor biosynthesis; riboflavin biosynthesis; 5-amino-6-(D-ribitylamino)uracil from GTP: step 1/4.</text>
</comment>
<dbReference type="EMBL" id="FOCM01000002">
    <property type="protein sequence ID" value="SEN05505.1"/>
    <property type="molecule type" value="Genomic_DNA"/>
</dbReference>
<dbReference type="HAMAP" id="MF_00179">
    <property type="entry name" value="RibA"/>
    <property type="match status" value="1"/>
</dbReference>
<dbReference type="GO" id="GO:0005525">
    <property type="term" value="F:GTP binding"/>
    <property type="evidence" value="ECO:0007669"/>
    <property type="project" value="UniProtKB-KW"/>
</dbReference>
<keyword evidence="7 11" id="KW-0862">Zinc</keyword>
<feature type="binding site" evidence="11">
    <location>
        <position position="251"/>
    </location>
    <ligand>
        <name>Zn(2+)</name>
        <dbReference type="ChEBI" id="CHEBI:29105"/>
        <note>catalytic</note>
    </ligand>
</feature>
<feature type="binding site" evidence="11">
    <location>
        <position position="338"/>
    </location>
    <ligand>
        <name>GTP</name>
        <dbReference type="ChEBI" id="CHEBI:37565"/>
    </ligand>
</feature>
<dbReference type="Pfam" id="PF00925">
    <property type="entry name" value="GTP_cyclohydro2"/>
    <property type="match status" value="1"/>
</dbReference>
<evidence type="ECO:0000256" key="4">
    <source>
        <dbReference type="ARBA" id="ARBA00022723"/>
    </source>
</evidence>
<feature type="binding site" evidence="11">
    <location>
        <begin position="276"/>
        <end position="278"/>
    </location>
    <ligand>
        <name>GTP</name>
        <dbReference type="ChEBI" id="CHEBI:37565"/>
    </ligand>
</feature>
<dbReference type="UniPathway" id="UPA00275">
    <property type="reaction ID" value="UER00400"/>
</dbReference>
<feature type="binding site" evidence="11">
    <location>
        <position position="298"/>
    </location>
    <ligand>
        <name>GTP</name>
        <dbReference type="ChEBI" id="CHEBI:37565"/>
    </ligand>
</feature>
<name>A0A1H8DEI1_9RHOB</name>
<feature type="binding site" evidence="11">
    <location>
        <position position="249"/>
    </location>
    <ligand>
        <name>Zn(2+)</name>
        <dbReference type="ChEBI" id="CHEBI:29105"/>
        <note>catalytic</note>
    </ligand>
</feature>
<sequence>MQIFRHPAADDDTGIAALAPRGTEKLARARGDLRMGLPVVVTDGARSALVALVEPLSDARLAALSSLGPVELALTDHRAVALGAHPAPGTGSIMRLPLARVGTAAAIRTMAGGMATLAPVTPVPPAAAEPGSDLHAAAVGLAKAEELLPAAVVVPLGAGRAEATRLGLLTIAAGDILAALGTSASHGRVSAAPLPTDSSETGRVHVFRAEGGGREHSAVEVGQPDFSQPVLVRLHSACFTGDVLGSRKCDCGPQLRAAMTTMGDSAGGVLLYLDQEGRGIGLANKMRAYNLQDAGLDTVDANQWLGFDDDQRDFRIGAQMLHALGISRVRLMTNNPAKIARLTEHGIDVVERVPLQVGRSALNAHYLATKAARSGHLLP</sequence>
<evidence type="ECO:0000259" key="12">
    <source>
        <dbReference type="Pfam" id="PF00925"/>
    </source>
</evidence>
<proteinExistence type="inferred from homology"/>
<dbReference type="GO" id="GO:0009231">
    <property type="term" value="P:riboflavin biosynthetic process"/>
    <property type="evidence" value="ECO:0007669"/>
    <property type="project" value="UniProtKB-UniRule"/>
</dbReference>
<feature type="domain" description="GTP cyclohydrolase II" evidence="12">
    <location>
        <begin position="190"/>
        <end position="354"/>
    </location>
</feature>
<comment type="similarity">
    <text evidence="2">In the N-terminal section; belongs to the DHBP synthase family.</text>
</comment>
<comment type="similarity">
    <text evidence="11">Belongs to the GTP cyclohydrolase II family.</text>
</comment>
<dbReference type="CDD" id="cd00641">
    <property type="entry name" value="GTP_cyclohydro2"/>
    <property type="match status" value="1"/>
</dbReference>
<evidence type="ECO:0000256" key="1">
    <source>
        <dbReference type="ARBA" id="ARBA00004853"/>
    </source>
</evidence>
<evidence type="ECO:0000313" key="13">
    <source>
        <dbReference type="EMBL" id="SEN05505.1"/>
    </source>
</evidence>
<dbReference type="EC" id="3.5.4.25" evidence="11"/>
<dbReference type="GO" id="GO:0008270">
    <property type="term" value="F:zinc ion binding"/>
    <property type="evidence" value="ECO:0007669"/>
    <property type="project" value="UniProtKB-UniRule"/>
</dbReference>
<evidence type="ECO:0000256" key="8">
    <source>
        <dbReference type="ARBA" id="ARBA00023134"/>
    </source>
</evidence>
<reference evidence="14" key="1">
    <citation type="submission" date="2016-10" db="EMBL/GenBank/DDBJ databases">
        <authorList>
            <person name="Varghese N."/>
            <person name="Submissions S."/>
        </authorList>
    </citation>
    <scope>NUCLEOTIDE SEQUENCE [LARGE SCALE GENOMIC DNA]</scope>
    <source>
        <strain evidence="14">DSM 26893</strain>
    </source>
</reference>
<feature type="binding site" evidence="11">
    <location>
        <position position="238"/>
    </location>
    <ligand>
        <name>Zn(2+)</name>
        <dbReference type="ChEBI" id="CHEBI:29105"/>
        <note>catalytic</note>
    </ligand>
</feature>
<dbReference type="Proteomes" id="UP000199372">
    <property type="component" value="Unassembled WGS sequence"/>
</dbReference>
<dbReference type="PANTHER" id="PTHR21327:SF18">
    <property type="entry name" value="3,4-DIHYDROXY-2-BUTANONE 4-PHOSPHATE SYNTHASE"/>
    <property type="match status" value="1"/>
</dbReference>